<reference evidence="2" key="1">
    <citation type="submission" date="2019-12" db="EMBL/GenBank/DDBJ databases">
        <title>Genome sequencing and annotation of Brassica cretica.</title>
        <authorList>
            <person name="Studholme D.J."/>
            <person name="Sarris P."/>
        </authorList>
    </citation>
    <scope>NUCLEOTIDE SEQUENCE</scope>
    <source>
        <strain evidence="2">PFS-109/04</strain>
        <tissue evidence="2">Leaf</tissue>
    </source>
</reference>
<name>A0A8S9PSI6_BRACR</name>
<organism evidence="2 3">
    <name type="scientific">Brassica cretica</name>
    <name type="common">Mustard</name>
    <dbReference type="NCBI Taxonomy" id="69181"/>
    <lineage>
        <taxon>Eukaryota</taxon>
        <taxon>Viridiplantae</taxon>
        <taxon>Streptophyta</taxon>
        <taxon>Embryophyta</taxon>
        <taxon>Tracheophyta</taxon>
        <taxon>Spermatophyta</taxon>
        <taxon>Magnoliopsida</taxon>
        <taxon>eudicotyledons</taxon>
        <taxon>Gunneridae</taxon>
        <taxon>Pentapetalae</taxon>
        <taxon>rosids</taxon>
        <taxon>malvids</taxon>
        <taxon>Brassicales</taxon>
        <taxon>Brassicaceae</taxon>
        <taxon>Brassiceae</taxon>
        <taxon>Brassica</taxon>
    </lineage>
</organism>
<dbReference type="Proteomes" id="UP000712600">
    <property type="component" value="Unassembled WGS sequence"/>
</dbReference>
<dbReference type="PANTHER" id="PTHR31900">
    <property type="entry name" value="F-BOX/RNI SUPERFAMILY PROTEIN-RELATED"/>
    <property type="match status" value="1"/>
</dbReference>
<dbReference type="SMART" id="SM00579">
    <property type="entry name" value="FBD"/>
    <property type="match status" value="1"/>
</dbReference>
<dbReference type="PANTHER" id="PTHR31900:SF25">
    <property type="entry name" value="FBD DOMAIN-CONTAINING PROTEIN"/>
    <property type="match status" value="1"/>
</dbReference>
<evidence type="ECO:0000259" key="1">
    <source>
        <dbReference type="SMART" id="SM00579"/>
    </source>
</evidence>
<accession>A0A8S9PSI6</accession>
<sequence length="182" mass="20887">MPLRLEYFRVGDHRVSGFVLKNVGSLVEADISLDYDKSFDPNDGKKRNMIRGFLVGISKVKDMTIASTTLEVIYEYSRYEPFRVEFYGDMWEMLPVFLESCPNLKSLVACLLSSLEYVEIDGLFKGEAMEMKLVSYLLENSKILKKMTLFLNGSREREESAAILKELLTIPRLSTSFQVLLL</sequence>
<gene>
    <name evidence="2" type="ORF">F2Q69_00051848</name>
</gene>
<feature type="domain" description="FBD" evidence="1">
    <location>
        <begin position="109"/>
        <end position="182"/>
    </location>
</feature>
<dbReference type="EMBL" id="QGKX02001347">
    <property type="protein sequence ID" value="KAF3525617.1"/>
    <property type="molecule type" value="Genomic_DNA"/>
</dbReference>
<dbReference type="AlphaFoldDB" id="A0A8S9PSI6"/>
<evidence type="ECO:0000313" key="3">
    <source>
        <dbReference type="Proteomes" id="UP000712600"/>
    </source>
</evidence>
<comment type="caution">
    <text evidence="2">The sequence shown here is derived from an EMBL/GenBank/DDBJ whole genome shotgun (WGS) entry which is preliminary data.</text>
</comment>
<proteinExistence type="predicted"/>
<dbReference type="InterPro" id="IPR006566">
    <property type="entry name" value="FBD"/>
</dbReference>
<evidence type="ECO:0000313" key="2">
    <source>
        <dbReference type="EMBL" id="KAF3525617.1"/>
    </source>
</evidence>
<dbReference type="InterPro" id="IPR050232">
    <property type="entry name" value="FBL13/AtMIF1-like"/>
</dbReference>
<dbReference type="Pfam" id="PF08387">
    <property type="entry name" value="FBD"/>
    <property type="match status" value="1"/>
</dbReference>
<protein>
    <recommendedName>
        <fullName evidence="1">FBD domain-containing protein</fullName>
    </recommendedName>
</protein>